<evidence type="ECO:0000256" key="1">
    <source>
        <dbReference type="SAM" id="Phobius"/>
    </source>
</evidence>
<protein>
    <submittedName>
        <fullName evidence="2">Uncharacterized protein</fullName>
    </submittedName>
</protein>
<comment type="caution">
    <text evidence="2">The sequence shown here is derived from an EMBL/GenBank/DDBJ whole genome shotgun (WGS) entry which is preliminary data.</text>
</comment>
<reference evidence="2" key="1">
    <citation type="submission" date="2023-07" db="EMBL/GenBank/DDBJ databases">
        <authorList>
            <consortium name="CYATHOMIX"/>
        </authorList>
    </citation>
    <scope>NUCLEOTIDE SEQUENCE</scope>
    <source>
        <strain evidence="2">N/A</strain>
    </source>
</reference>
<dbReference type="Proteomes" id="UP001176961">
    <property type="component" value="Unassembled WGS sequence"/>
</dbReference>
<proteinExistence type="predicted"/>
<sequence length="142" mass="15788">MSYQQFYDSLNYAILALSNVVMTALTINAFILCTSKQKKLNCADRDMKYQPRAVAGSPKTSEEVVKVQGSKISVSGSLDKTTAQIGKDDFKIASKDDSFERIQPRVAMAKRYQEIANLHVERRRKDYDTLEGCTGIGIGPLS</sequence>
<feature type="transmembrane region" description="Helical" evidence="1">
    <location>
        <begin position="12"/>
        <end position="33"/>
    </location>
</feature>
<name>A0AA36GVH4_CYLNA</name>
<evidence type="ECO:0000313" key="2">
    <source>
        <dbReference type="EMBL" id="CAJ0598920.1"/>
    </source>
</evidence>
<dbReference type="EMBL" id="CATQJL010000223">
    <property type="protein sequence ID" value="CAJ0598920.1"/>
    <property type="molecule type" value="Genomic_DNA"/>
</dbReference>
<accession>A0AA36GVH4</accession>
<keyword evidence="1" id="KW-0472">Membrane</keyword>
<keyword evidence="1" id="KW-0812">Transmembrane</keyword>
<keyword evidence="1" id="KW-1133">Transmembrane helix</keyword>
<dbReference type="AlphaFoldDB" id="A0AA36GVH4"/>
<gene>
    <name evidence="2" type="ORF">CYNAS_LOCUS10903</name>
</gene>
<evidence type="ECO:0000313" key="3">
    <source>
        <dbReference type="Proteomes" id="UP001176961"/>
    </source>
</evidence>
<organism evidence="2 3">
    <name type="scientific">Cylicocyclus nassatus</name>
    <name type="common">Nematode worm</name>
    <dbReference type="NCBI Taxonomy" id="53992"/>
    <lineage>
        <taxon>Eukaryota</taxon>
        <taxon>Metazoa</taxon>
        <taxon>Ecdysozoa</taxon>
        <taxon>Nematoda</taxon>
        <taxon>Chromadorea</taxon>
        <taxon>Rhabditida</taxon>
        <taxon>Rhabditina</taxon>
        <taxon>Rhabditomorpha</taxon>
        <taxon>Strongyloidea</taxon>
        <taxon>Strongylidae</taxon>
        <taxon>Cylicocyclus</taxon>
    </lineage>
</organism>
<keyword evidence="3" id="KW-1185">Reference proteome</keyword>